<dbReference type="SUPFAM" id="SSF52540">
    <property type="entry name" value="P-loop containing nucleoside triphosphate hydrolases"/>
    <property type="match status" value="1"/>
</dbReference>
<evidence type="ECO:0008006" key="3">
    <source>
        <dbReference type="Google" id="ProtNLM"/>
    </source>
</evidence>
<accession>Q21VD6</accession>
<dbReference type="eggNOG" id="COG0572">
    <property type="taxonomic scope" value="Bacteria"/>
</dbReference>
<keyword evidence="2" id="KW-1185">Reference proteome</keyword>
<dbReference type="RefSeq" id="WP_011464835.1">
    <property type="nucleotide sequence ID" value="NC_007908.1"/>
</dbReference>
<dbReference type="KEGG" id="rfr:Rfer_2550"/>
<proteinExistence type="predicted"/>
<protein>
    <recommendedName>
        <fullName evidence="3">Nucleoside/nucleotide kinase family protein</fullName>
    </recommendedName>
</protein>
<dbReference type="OrthoDB" id="1550976at2"/>
<name>Q21VD6_ALBFT</name>
<evidence type="ECO:0000313" key="2">
    <source>
        <dbReference type="Proteomes" id="UP000008332"/>
    </source>
</evidence>
<dbReference type="EMBL" id="CP000267">
    <property type="protein sequence ID" value="ABD70267.1"/>
    <property type="molecule type" value="Genomic_DNA"/>
</dbReference>
<dbReference type="InterPro" id="IPR027417">
    <property type="entry name" value="P-loop_NTPase"/>
</dbReference>
<dbReference type="STRING" id="338969.Rfer_2550"/>
<evidence type="ECO:0000313" key="1">
    <source>
        <dbReference type="EMBL" id="ABD70267.1"/>
    </source>
</evidence>
<organism evidence="1 2">
    <name type="scientific">Albidiferax ferrireducens (strain ATCC BAA-621 / DSM 15236 / T118)</name>
    <name type="common">Rhodoferax ferrireducens</name>
    <dbReference type="NCBI Taxonomy" id="338969"/>
    <lineage>
        <taxon>Bacteria</taxon>
        <taxon>Pseudomonadati</taxon>
        <taxon>Pseudomonadota</taxon>
        <taxon>Betaproteobacteria</taxon>
        <taxon>Burkholderiales</taxon>
        <taxon>Comamonadaceae</taxon>
        <taxon>Rhodoferax</taxon>
    </lineage>
</organism>
<dbReference type="PANTHER" id="PTHR10285">
    <property type="entry name" value="URIDINE KINASE"/>
    <property type="match status" value="1"/>
</dbReference>
<sequence length="219" mass="24688">MNKAVMMQREQIATLTFQQASIRLQKLLAREARTIVGIIGPPGSGKSTLSLRLQALHPDRSQIVPMDGFHLANVELARLGRSARKGAPDTFDSYGYVSLLRRLRQQTPEETVYAPEFRREMEEPIAGAIPIFPEAQLLIAEGNYLALDQGGWSHVAGLLDEIWYVEVDHALRLERLLARHMQFGRSRQAAQEWVQSTDEPNARLIESTMGRVNFKLLAD</sequence>
<dbReference type="NCBIfam" id="NF006743">
    <property type="entry name" value="PRK09270.1-2"/>
    <property type="match status" value="1"/>
</dbReference>
<dbReference type="AlphaFoldDB" id="Q21VD6"/>
<dbReference type="HOGENOM" id="CLU_067202_2_1_4"/>
<dbReference type="Gene3D" id="3.40.50.300">
    <property type="entry name" value="P-loop containing nucleotide triphosphate hydrolases"/>
    <property type="match status" value="2"/>
</dbReference>
<dbReference type="Proteomes" id="UP000008332">
    <property type="component" value="Chromosome"/>
</dbReference>
<gene>
    <name evidence="1" type="ordered locus">Rfer_2550</name>
</gene>
<reference evidence="2" key="1">
    <citation type="submission" date="2006-02" db="EMBL/GenBank/DDBJ databases">
        <title>Complete sequence of chromosome of Rhodoferax ferrireducens DSM 15236.</title>
        <authorList>
            <person name="Copeland A."/>
            <person name="Lucas S."/>
            <person name="Lapidus A."/>
            <person name="Barry K."/>
            <person name="Detter J.C."/>
            <person name="Glavina del Rio T."/>
            <person name="Hammon N."/>
            <person name="Israni S."/>
            <person name="Pitluck S."/>
            <person name="Brettin T."/>
            <person name="Bruce D."/>
            <person name="Han C."/>
            <person name="Tapia R."/>
            <person name="Gilna P."/>
            <person name="Kiss H."/>
            <person name="Schmutz J."/>
            <person name="Larimer F."/>
            <person name="Land M."/>
            <person name="Kyrpides N."/>
            <person name="Ivanova N."/>
            <person name="Richardson P."/>
        </authorList>
    </citation>
    <scope>NUCLEOTIDE SEQUENCE [LARGE SCALE GENOMIC DNA]</scope>
    <source>
        <strain evidence="2">ATCC BAA-621 / DSM 15236 / T118</strain>
    </source>
</reference>